<evidence type="ECO:0000313" key="1">
    <source>
        <dbReference type="Proteomes" id="UP000515121"/>
    </source>
</evidence>
<dbReference type="AlphaFoldDB" id="A0A6P6AVN2"/>
<organism evidence="1 2">
    <name type="scientific">Durio zibethinus</name>
    <name type="common">Durian</name>
    <dbReference type="NCBI Taxonomy" id="66656"/>
    <lineage>
        <taxon>Eukaryota</taxon>
        <taxon>Viridiplantae</taxon>
        <taxon>Streptophyta</taxon>
        <taxon>Embryophyta</taxon>
        <taxon>Tracheophyta</taxon>
        <taxon>Spermatophyta</taxon>
        <taxon>Magnoliopsida</taxon>
        <taxon>eudicotyledons</taxon>
        <taxon>Gunneridae</taxon>
        <taxon>Pentapetalae</taxon>
        <taxon>rosids</taxon>
        <taxon>malvids</taxon>
        <taxon>Malvales</taxon>
        <taxon>Malvaceae</taxon>
        <taxon>Helicteroideae</taxon>
        <taxon>Durio</taxon>
    </lineage>
</organism>
<protein>
    <submittedName>
        <fullName evidence="2">Uncharacterized protein LOC111312707</fullName>
    </submittedName>
</protein>
<reference evidence="2" key="1">
    <citation type="submission" date="2025-08" db="UniProtKB">
        <authorList>
            <consortium name="RefSeq"/>
        </authorList>
    </citation>
    <scope>IDENTIFICATION</scope>
    <source>
        <tissue evidence="2">Fruit stalk</tissue>
    </source>
</reference>
<name>A0A6P6AVN2_DURZI</name>
<accession>A0A6P6AVN2</accession>
<gene>
    <name evidence="2" type="primary">LOC111312707</name>
</gene>
<keyword evidence="1" id="KW-1185">Reference proteome</keyword>
<sequence length="108" mass="12243">MVKQLKSFFGVSYFLILRGRTICWTLLEFPPLESFSWSWSTLFRSICRQRNLGSNTSICGDKGEKQSKKKGLIYIFPCGMLKLQVGGYCCCGPSSSNCNEMSAIEYLK</sequence>
<dbReference type="Proteomes" id="UP000515121">
    <property type="component" value="Unplaced"/>
</dbReference>
<dbReference type="GeneID" id="111312707"/>
<dbReference type="RefSeq" id="XP_022768962.1">
    <property type="nucleotide sequence ID" value="XM_022913227.1"/>
</dbReference>
<dbReference type="KEGG" id="dzi:111312707"/>
<evidence type="ECO:0000313" key="2">
    <source>
        <dbReference type="RefSeq" id="XP_022768962.1"/>
    </source>
</evidence>
<proteinExistence type="predicted"/>